<name>E6PTQ8_9ZZZZ</name>
<sequence length="514" mass="54360">MQARCRQAQHHVQAQPRAPKPATLQCEVFMQYPVFHVPLFAVLSRTARTTLPLGALLLAACAPLQTQNNLRAANAIAQPHTGQTVELQTTADAHAEAQRRIDALLGKPLSADDAVRVALLGSPALQALIAQTQAVSAASTQSARLSNPVFGFERLLIGGGGVEITRSLSIGLLDLLTFPTRSRIDSARQEQLRLTLASEVLRTAAQARMAWVRAVAAQQSAAYNRDVEDAAQATATLAARMQQAGNFTKLDAAQQALFAADSRQQSNRAGLATTQSREALVRALGLSPEQAARLALPAQLPAVPRQLPAASARPLQTALDTRLDVQLARADYTATAVAAGLARNTSLIDHVELGGVRKTYSDAAPQNGFDLILPLPLFDLGDARRSAAADRVLAARNRAIATAQNAASQLRETDAALRHAWQQQDISRQQIVPLAQSVLDENQLRYNGMLIGVFQLVAAAAAQAQAVRGGIAAQRDYWLADAGWQAAQLGVDVGLSAALDNPSASAASPSAAGH</sequence>
<organism evidence="1">
    <name type="scientific">mine drainage metagenome</name>
    <dbReference type="NCBI Taxonomy" id="410659"/>
    <lineage>
        <taxon>unclassified sequences</taxon>
        <taxon>metagenomes</taxon>
        <taxon>ecological metagenomes</taxon>
    </lineage>
</organism>
<comment type="caution">
    <text evidence="1">The sequence shown here is derived from an EMBL/GenBank/DDBJ whole genome shotgun (WGS) entry which is preliminary data.</text>
</comment>
<dbReference type="Gene3D" id="1.20.1600.10">
    <property type="entry name" value="Outer membrane efflux proteins (OEP)"/>
    <property type="match status" value="1"/>
</dbReference>
<dbReference type="EMBL" id="CABM01000050">
    <property type="protein sequence ID" value="CBH98315.1"/>
    <property type="molecule type" value="Genomic_DNA"/>
</dbReference>
<proteinExistence type="predicted"/>
<protein>
    <submittedName>
        <fullName evidence="1">Putative Integral outer membrane protein TolC,efflux pump component</fullName>
    </submittedName>
</protein>
<dbReference type="GO" id="GO:0015562">
    <property type="term" value="F:efflux transmembrane transporter activity"/>
    <property type="evidence" value="ECO:0007669"/>
    <property type="project" value="InterPro"/>
</dbReference>
<dbReference type="PANTHER" id="PTHR30203:SF24">
    <property type="entry name" value="BLR4935 PROTEIN"/>
    <property type="match status" value="1"/>
</dbReference>
<gene>
    <name evidence="1" type="ORF">CARN2_3791</name>
</gene>
<dbReference type="SUPFAM" id="SSF56954">
    <property type="entry name" value="Outer membrane efflux proteins (OEP)"/>
    <property type="match status" value="1"/>
</dbReference>
<dbReference type="InterPro" id="IPR010131">
    <property type="entry name" value="MdtP/NodT-like"/>
</dbReference>
<dbReference type="PANTHER" id="PTHR30203">
    <property type="entry name" value="OUTER MEMBRANE CATION EFFLUX PROTEIN"/>
    <property type="match status" value="1"/>
</dbReference>
<evidence type="ECO:0000313" key="1">
    <source>
        <dbReference type="EMBL" id="CBH98315.1"/>
    </source>
</evidence>
<accession>E6PTQ8</accession>
<dbReference type="AlphaFoldDB" id="E6PTQ8"/>
<reference evidence="1" key="1">
    <citation type="submission" date="2009-10" db="EMBL/GenBank/DDBJ databases">
        <title>Diversity of trophic interactions inside an arsenic-rich microbial ecosystem.</title>
        <authorList>
            <person name="Bertin P.N."/>
            <person name="Heinrich-Salmeron A."/>
            <person name="Pelletier E."/>
            <person name="Goulhen-Chollet F."/>
            <person name="Arsene-Ploetze F."/>
            <person name="Gallien S."/>
            <person name="Calteau A."/>
            <person name="Vallenet D."/>
            <person name="Casiot C."/>
            <person name="Chane-Woon-Ming B."/>
            <person name="Giloteaux L."/>
            <person name="Barakat M."/>
            <person name="Bonnefoy V."/>
            <person name="Bruneel O."/>
            <person name="Chandler M."/>
            <person name="Cleiss J."/>
            <person name="Duran R."/>
            <person name="Elbaz-Poulichet F."/>
            <person name="Fonknechten N."/>
            <person name="Lauga B."/>
            <person name="Mornico D."/>
            <person name="Ortet P."/>
            <person name="Schaeffer C."/>
            <person name="Siguier P."/>
            <person name="Alexander Thil Smith A."/>
            <person name="Van Dorsselaer A."/>
            <person name="Weissenbach J."/>
            <person name="Medigue C."/>
            <person name="Le Paslier D."/>
        </authorList>
    </citation>
    <scope>NUCLEOTIDE SEQUENCE</scope>
</reference>